<proteinExistence type="predicted"/>
<dbReference type="Proteomes" id="UP000244016">
    <property type="component" value="Unassembled WGS sequence"/>
</dbReference>
<dbReference type="SUPFAM" id="SSF52833">
    <property type="entry name" value="Thioredoxin-like"/>
    <property type="match status" value="2"/>
</dbReference>
<feature type="domain" description="Thioredoxin-like fold" evidence="1">
    <location>
        <begin position="175"/>
        <end position="251"/>
    </location>
</feature>
<dbReference type="NCBIfam" id="TIGR02187">
    <property type="entry name" value="PDO_seleno_TRX"/>
    <property type="match status" value="1"/>
</dbReference>
<dbReference type="PANTHER" id="PTHR37170:SF1">
    <property type="entry name" value="GLUTAREDOXIN-LIKE PROTEIN"/>
    <property type="match status" value="1"/>
</dbReference>
<reference evidence="2 3" key="1">
    <citation type="submission" date="2017-08" db="EMBL/GenBank/DDBJ databases">
        <title>Burning lignite coal seam in the remote Altai Mountains harbors a hydrogen-driven thermophilic microbial community.</title>
        <authorList>
            <person name="Kadnikov V.V."/>
            <person name="Mardanov A.V."/>
            <person name="Ivasenko D."/>
            <person name="Beletsky A.V."/>
            <person name="Karnachuk O.V."/>
            <person name="Ravin N.V."/>
        </authorList>
    </citation>
    <scope>NUCLEOTIDE SEQUENCE [LARGE SCALE GENOMIC DNA]</scope>
    <source>
        <strain evidence="2">AL31</strain>
    </source>
</reference>
<name>A0A2T5G960_9BACL</name>
<protein>
    <submittedName>
        <fullName evidence="2">Glutaredoxin-related protein</fullName>
    </submittedName>
</protein>
<dbReference type="InterPro" id="IPR036249">
    <property type="entry name" value="Thioredoxin-like_sf"/>
</dbReference>
<dbReference type="Pfam" id="PF13192">
    <property type="entry name" value="Thioredoxin_3"/>
    <property type="match status" value="1"/>
</dbReference>
<dbReference type="AlphaFoldDB" id="A0A2T5G960"/>
<accession>A0A2T5G960</accession>
<dbReference type="Gene3D" id="3.40.30.80">
    <property type="match status" value="1"/>
</dbReference>
<gene>
    <name evidence="2" type="ORF">BLITH_0899</name>
</gene>
<dbReference type="CDD" id="cd02973">
    <property type="entry name" value="TRX_GRX_like"/>
    <property type="match status" value="1"/>
</dbReference>
<sequence>MFSGDSSAKTLYFRARAPGKPCTGTRNPKITRKVMSAMGLIGEKDKQTIRGWFSQITEDVYIKFFWSNLENKDFGEATKQILEELSELTDKLHVSFYNAADDEAQEEIRRYNVEKFPAIVFVREDGTDTGVRFYGIPSGYEFTTLIEDIIDLGTGKNMLQPSTLKALEAVDKPVHIQVFVTPTCPYCPRAVRIAHAMAMANPHIRADMVEATEFPDLADRYGVYGVPKTVINDVEEQEGAVPENIIAQKILSAIQAVEL</sequence>
<dbReference type="InterPro" id="IPR012336">
    <property type="entry name" value="Thioredoxin-like_fold"/>
</dbReference>
<dbReference type="InterPro" id="IPR011903">
    <property type="entry name" value="TON_0319-like"/>
</dbReference>
<dbReference type="InterPro" id="IPR011767">
    <property type="entry name" value="GLR_AS"/>
</dbReference>
<evidence type="ECO:0000313" key="2">
    <source>
        <dbReference type="EMBL" id="PTQ52720.1"/>
    </source>
</evidence>
<dbReference type="PANTHER" id="PTHR37170">
    <property type="entry name" value="GLUTAREDOXIN-RELATED"/>
    <property type="match status" value="1"/>
</dbReference>
<dbReference type="PROSITE" id="PS51354">
    <property type="entry name" value="GLUTAREDOXIN_2"/>
    <property type="match status" value="1"/>
</dbReference>
<dbReference type="EMBL" id="PEBW01000002">
    <property type="protein sequence ID" value="PTQ52720.1"/>
    <property type="molecule type" value="Genomic_DNA"/>
</dbReference>
<dbReference type="PROSITE" id="PS00195">
    <property type="entry name" value="GLUTAREDOXIN_1"/>
    <property type="match status" value="1"/>
</dbReference>
<evidence type="ECO:0000313" key="3">
    <source>
        <dbReference type="Proteomes" id="UP000244016"/>
    </source>
</evidence>
<comment type="caution">
    <text evidence="2">The sequence shown here is derived from an EMBL/GenBank/DDBJ whole genome shotgun (WGS) entry which is preliminary data.</text>
</comment>
<organism evidence="2 3">
    <name type="scientific">Brockia lithotrophica</name>
    <dbReference type="NCBI Taxonomy" id="933949"/>
    <lineage>
        <taxon>Bacteria</taxon>
        <taxon>Bacillati</taxon>
        <taxon>Bacillota</taxon>
        <taxon>Bacilli</taxon>
        <taxon>Bacillales</taxon>
        <taxon>Bacillales Family X. Incertae Sedis</taxon>
        <taxon>Brockia</taxon>
    </lineage>
</organism>
<evidence type="ECO:0000259" key="1">
    <source>
        <dbReference type="Pfam" id="PF13192"/>
    </source>
</evidence>